<dbReference type="AlphaFoldDB" id="A0AAW0PQH9"/>
<organism evidence="2 3">
    <name type="scientific">Mugilogobius chulae</name>
    <name type="common">yellowstripe goby</name>
    <dbReference type="NCBI Taxonomy" id="88201"/>
    <lineage>
        <taxon>Eukaryota</taxon>
        <taxon>Metazoa</taxon>
        <taxon>Chordata</taxon>
        <taxon>Craniata</taxon>
        <taxon>Vertebrata</taxon>
        <taxon>Euteleostomi</taxon>
        <taxon>Actinopterygii</taxon>
        <taxon>Neopterygii</taxon>
        <taxon>Teleostei</taxon>
        <taxon>Neoteleostei</taxon>
        <taxon>Acanthomorphata</taxon>
        <taxon>Gobiaria</taxon>
        <taxon>Gobiiformes</taxon>
        <taxon>Gobioidei</taxon>
        <taxon>Gobiidae</taxon>
        <taxon>Gobionellinae</taxon>
        <taxon>Mugilogobius</taxon>
    </lineage>
</organism>
<dbReference type="Proteomes" id="UP001460270">
    <property type="component" value="Unassembled WGS sequence"/>
</dbReference>
<keyword evidence="3" id="KW-1185">Reference proteome</keyword>
<evidence type="ECO:0000313" key="3">
    <source>
        <dbReference type="Proteomes" id="UP001460270"/>
    </source>
</evidence>
<dbReference type="EMBL" id="JBBPFD010000005">
    <property type="protein sequence ID" value="KAK7925477.1"/>
    <property type="molecule type" value="Genomic_DNA"/>
</dbReference>
<comment type="caution">
    <text evidence="2">The sequence shown here is derived from an EMBL/GenBank/DDBJ whole genome shotgun (WGS) entry which is preliminary data.</text>
</comment>
<evidence type="ECO:0000313" key="2">
    <source>
        <dbReference type="EMBL" id="KAK7925477.1"/>
    </source>
</evidence>
<evidence type="ECO:0000256" key="1">
    <source>
        <dbReference type="SAM" id="MobiDB-lite"/>
    </source>
</evidence>
<protein>
    <submittedName>
        <fullName evidence="2">Uncharacterized protein</fullName>
    </submittedName>
</protein>
<accession>A0AAW0PQH9</accession>
<reference evidence="3" key="1">
    <citation type="submission" date="2024-04" db="EMBL/GenBank/DDBJ databases">
        <title>Salinicola lusitanus LLJ914,a marine bacterium isolated from the Okinawa Trough.</title>
        <authorList>
            <person name="Li J."/>
        </authorList>
    </citation>
    <scope>NUCLEOTIDE SEQUENCE [LARGE SCALE GENOMIC DNA]</scope>
</reference>
<gene>
    <name evidence="2" type="ORF">WMY93_007787</name>
</gene>
<name>A0AAW0PQH9_9GOBI</name>
<sequence length="164" mass="18253">MERYRDRLKKDIAWRRSEEVELSGGHRHQHRPENSYGHRSPPLSHKHKQMTFSLQLGLKDVAAFQTPHWPSSAPHIFHAVAISALARRRVLIANLGGNDSSSNGSGVKDQTVYSDPESYGTLMSLFGTTDDAWSGSSITPDSTPPNPLSHMQPSMHIHKNPCPP</sequence>
<feature type="region of interest" description="Disordered" evidence="1">
    <location>
        <begin position="133"/>
        <end position="164"/>
    </location>
</feature>
<proteinExistence type="predicted"/>
<feature type="region of interest" description="Disordered" evidence="1">
    <location>
        <begin position="18"/>
        <end position="46"/>
    </location>
</feature>